<protein>
    <submittedName>
        <fullName evidence="2">Ankyrin repeat protein</fullName>
    </submittedName>
</protein>
<dbReference type="WBParaSite" id="SVE_0088100.1">
    <property type="protein sequence ID" value="SVE_0088100.1"/>
    <property type="gene ID" value="SVE_0088100"/>
</dbReference>
<dbReference type="AlphaFoldDB" id="A0A0K0EWI0"/>
<name>A0A0K0EWI0_STRVS</name>
<keyword evidence="1" id="KW-1185">Reference proteome</keyword>
<reference evidence="1" key="1">
    <citation type="submission" date="2014-07" db="EMBL/GenBank/DDBJ databases">
        <authorList>
            <person name="Martin A.A"/>
            <person name="De Silva N."/>
        </authorList>
    </citation>
    <scope>NUCLEOTIDE SEQUENCE</scope>
</reference>
<organism evidence="1 2">
    <name type="scientific">Strongyloides venezuelensis</name>
    <name type="common">Threadworm</name>
    <dbReference type="NCBI Taxonomy" id="75913"/>
    <lineage>
        <taxon>Eukaryota</taxon>
        <taxon>Metazoa</taxon>
        <taxon>Ecdysozoa</taxon>
        <taxon>Nematoda</taxon>
        <taxon>Chromadorea</taxon>
        <taxon>Rhabditida</taxon>
        <taxon>Tylenchina</taxon>
        <taxon>Panagrolaimomorpha</taxon>
        <taxon>Strongyloidoidea</taxon>
        <taxon>Strongyloididae</taxon>
        <taxon>Strongyloides</taxon>
    </lineage>
</organism>
<dbReference type="Proteomes" id="UP000035680">
    <property type="component" value="Unassembled WGS sequence"/>
</dbReference>
<evidence type="ECO:0000313" key="2">
    <source>
        <dbReference type="WBParaSite" id="SVE_0088100.1"/>
    </source>
</evidence>
<sequence>MNVCKSIHCDLKKEEIEMERFFNSIKIDDLKFKEDSRYDDRLNILRTSFGETLLNDNHVEYSINLSINEWKEEGRASFIKKLVEELNLNCGTRKAVKNLEFLLKSRGDNAGYIILDALNHMKHENTTRIFFPVGCFTYLSDKYSVTNGNIFNGFPNLTELSLTCSKFWQ</sequence>
<reference evidence="2" key="2">
    <citation type="submission" date="2015-08" db="UniProtKB">
        <authorList>
            <consortium name="WormBaseParasite"/>
        </authorList>
    </citation>
    <scope>IDENTIFICATION</scope>
</reference>
<proteinExistence type="predicted"/>
<accession>A0A0K0EWI0</accession>
<evidence type="ECO:0000313" key="1">
    <source>
        <dbReference type="Proteomes" id="UP000035680"/>
    </source>
</evidence>